<dbReference type="InterPro" id="IPR000742">
    <property type="entry name" value="EGF"/>
</dbReference>
<dbReference type="PANTHER" id="PTHR24043">
    <property type="entry name" value="SCAVENGER RECEPTOR CLASS F"/>
    <property type="match status" value="1"/>
</dbReference>
<evidence type="ECO:0000259" key="3">
    <source>
        <dbReference type="SMART" id="SM00181"/>
    </source>
</evidence>
<reference evidence="5" key="1">
    <citation type="submission" date="2025-08" db="UniProtKB">
        <authorList>
            <consortium name="RefSeq"/>
        </authorList>
    </citation>
    <scope>IDENTIFICATION</scope>
    <source>
        <tissue evidence="5">Whole sample</tissue>
    </source>
</reference>
<evidence type="ECO:0000313" key="5">
    <source>
        <dbReference type="RefSeq" id="XP_022311687.1"/>
    </source>
</evidence>
<dbReference type="GeneID" id="111116920"/>
<keyword evidence="2" id="KW-0812">Transmembrane</keyword>
<dbReference type="AlphaFoldDB" id="A0A8B8C7H6"/>
<evidence type="ECO:0000313" key="4">
    <source>
        <dbReference type="Proteomes" id="UP000694844"/>
    </source>
</evidence>
<sequence length="443" mass="50131">MIWFRHQTQMGHTTFTKYMYRKCSYNYQMSCISGDGPDDWKQYRFRQFYLDVSDLPATQTTTAERTRCYTDRTTYPQLPPNSIDILCEQTARYVIVETTYDAPEDRYIGAMLEICEVEVYGCDIDRFGVECKRCPNCYSCDINNGTCSCFLHCIGNLCNYKDGRCLRGCNVGYWRSTCDSACPKNCKESKCFRSTGICNGCKAGFRGSQCDKPCPSTCKDQACDQFNGKCILCVVGQFGDVCNETCHHRCKEQICNQVSGVCSVGCVKNWAGDICERCDLKHYGENCSLECSPNCKDGCNVHTGTCNSCIDGKFMESCTDACGVGCMSGCDRYRGNCTCKPGWRGNICDVQESPRNHTLVFTLAVFSGVSFLIIIILFLRHKFCVSHKRKSPQLNVNGRGRNHNFEKPNSGIYDTIKDDSFYQELHQLDGRSHYDELQCLKEA</sequence>
<dbReference type="GO" id="GO:0005044">
    <property type="term" value="F:scavenger receptor activity"/>
    <property type="evidence" value="ECO:0007669"/>
    <property type="project" value="InterPro"/>
</dbReference>
<evidence type="ECO:0000256" key="1">
    <source>
        <dbReference type="ARBA" id="ARBA00022536"/>
    </source>
</evidence>
<keyword evidence="4" id="KW-1185">Reference proteome</keyword>
<dbReference type="KEGG" id="cvn:111116920"/>
<dbReference type="RefSeq" id="XP_022311687.1">
    <property type="nucleotide sequence ID" value="XM_022455979.1"/>
</dbReference>
<organism evidence="4 5">
    <name type="scientific">Crassostrea virginica</name>
    <name type="common">Eastern oyster</name>
    <dbReference type="NCBI Taxonomy" id="6565"/>
    <lineage>
        <taxon>Eukaryota</taxon>
        <taxon>Metazoa</taxon>
        <taxon>Spiralia</taxon>
        <taxon>Lophotrochozoa</taxon>
        <taxon>Mollusca</taxon>
        <taxon>Bivalvia</taxon>
        <taxon>Autobranchia</taxon>
        <taxon>Pteriomorphia</taxon>
        <taxon>Ostreida</taxon>
        <taxon>Ostreoidea</taxon>
        <taxon>Ostreidae</taxon>
        <taxon>Crassostrea</taxon>
    </lineage>
</organism>
<dbReference type="OrthoDB" id="6160325at2759"/>
<evidence type="ECO:0000256" key="2">
    <source>
        <dbReference type="SAM" id="Phobius"/>
    </source>
</evidence>
<dbReference type="InterPro" id="IPR042635">
    <property type="entry name" value="MEGF10/SREC1/2-like"/>
</dbReference>
<dbReference type="SMART" id="SM00181">
    <property type="entry name" value="EGF"/>
    <property type="match status" value="4"/>
</dbReference>
<feature type="transmembrane region" description="Helical" evidence="2">
    <location>
        <begin position="359"/>
        <end position="379"/>
    </location>
</feature>
<gene>
    <name evidence="5" type="primary">LOC111116920</name>
</gene>
<dbReference type="Gene3D" id="2.60.120.260">
    <property type="entry name" value="Galactose-binding domain-like"/>
    <property type="match status" value="1"/>
</dbReference>
<protein>
    <submittedName>
        <fullName evidence="5">Multiple epidermal growth factor-like domains protein 10</fullName>
    </submittedName>
</protein>
<dbReference type="PANTHER" id="PTHR24043:SF8">
    <property type="entry name" value="EGF-LIKE DOMAIN-CONTAINING PROTEIN"/>
    <property type="match status" value="1"/>
</dbReference>
<feature type="domain" description="EGF-like" evidence="3">
    <location>
        <begin position="321"/>
        <end position="349"/>
    </location>
</feature>
<dbReference type="Gene3D" id="2.170.300.10">
    <property type="entry name" value="Tie2 ligand-binding domain superfamily"/>
    <property type="match status" value="1"/>
</dbReference>
<feature type="domain" description="EGF-like" evidence="3">
    <location>
        <begin position="290"/>
        <end position="319"/>
    </location>
</feature>
<feature type="domain" description="EGF-like" evidence="3">
    <location>
        <begin position="245"/>
        <end position="276"/>
    </location>
</feature>
<proteinExistence type="predicted"/>
<feature type="domain" description="EGF-like" evidence="3">
    <location>
        <begin position="181"/>
        <end position="211"/>
    </location>
</feature>
<keyword evidence="1" id="KW-0245">EGF-like domain</keyword>
<keyword evidence="2" id="KW-1133">Transmembrane helix</keyword>
<dbReference type="Proteomes" id="UP000694844">
    <property type="component" value="Chromosome 10"/>
</dbReference>
<accession>A0A8B8C7H6</accession>
<keyword evidence="2" id="KW-0472">Membrane</keyword>
<name>A0A8B8C7H6_CRAVI</name>